<protein>
    <recommendedName>
        <fullName evidence="2">Phospholipid/glycerol acyltransferase domain-containing protein</fullName>
    </recommendedName>
</protein>
<evidence type="ECO:0000313" key="1">
    <source>
        <dbReference type="EMBL" id="GAG46098.1"/>
    </source>
</evidence>
<feature type="non-terminal residue" evidence="1">
    <location>
        <position position="1"/>
    </location>
</feature>
<name>X0YBL3_9ZZZZ</name>
<accession>X0YBL3</accession>
<evidence type="ECO:0008006" key="2">
    <source>
        <dbReference type="Google" id="ProtNLM"/>
    </source>
</evidence>
<dbReference type="AlphaFoldDB" id="X0YBL3"/>
<gene>
    <name evidence="1" type="ORF">S01H1_83548</name>
</gene>
<proteinExistence type="predicted"/>
<organism evidence="1">
    <name type="scientific">marine sediment metagenome</name>
    <dbReference type="NCBI Taxonomy" id="412755"/>
    <lineage>
        <taxon>unclassified sequences</taxon>
        <taxon>metagenomes</taxon>
        <taxon>ecological metagenomes</taxon>
    </lineage>
</organism>
<reference evidence="1" key="1">
    <citation type="journal article" date="2014" name="Front. Microbiol.">
        <title>High frequency of phylogenetically diverse reductive dehalogenase-homologous genes in deep subseafloor sedimentary metagenomes.</title>
        <authorList>
            <person name="Kawai M."/>
            <person name="Futagami T."/>
            <person name="Toyoda A."/>
            <person name="Takaki Y."/>
            <person name="Nishi S."/>
            <person name="Hori S."/>
            <person name="Arai W."/>
            <person name="Tsubouchi T."/>
            <person name="Morono Y."/>
            <person name="Uchiyama I."/>
            <person name="Ito T."/>
            <person name="Fujiyama A."/>
            <person name="Inagaki F."/>
            <person name="Takami H."/>
        </authorList>
    </citation>
    <scope>NUCLEOTIDE SEQUENCE</scope>
    <source>
        <strain evidence="1">Expedition CK06-06</strain>
    </source>
</reference>
<dbReference type="EMBL" id="BARS01056823">
    <property type="protein sequence ID" value="GAG46098.1"/>
    <property type="molecule type" value="Genomic_DNA"/>
</dbReference>
<dbReference type="SUPFAM" id="SSF69593">
    <property type="entry name" value="Glycerol-3-phosphate (1)-acyltransferase"/>
    <property type="match status" value="1"/>
</dbReference>
<sequence length="81" mass="8915">ASHNGVPILPVGITGTEKIKGVSWILRRPQITVNIGHPFNLPPVSSRLTKAELTELTNFIMRHVAELLPPEYRGDYTGQGN</sequence>
<comment type="caution">
    <text evidence="1">The sequence shown here is derived from an EMBL/GenBank/DDBJ whole genome shotgun (WGS) entry which is preliminary data.</text>
</comment>